<evidence type="ECO:0000313" key="2">
    <source>
        <dbReference type="Proteomes" id="UP000243686"/>
    </source>
</evidence>
<dbReference type="EMBL" id="KV891928">
    <property type="protein sequence ID" value="OON21976.1"/>
    <property type="molecule type" value="Genomic_DNA"/>
</dbReference>
<reference evidence="1 2" key="1">
    <citation type="submission" date="2015-03" db="EMBL/GenBank/DDBJ databases">
        <title>Draft genome of the nematode, Opisthorchis viverrini.</title>
        <authorList>
            <person name="Mitreva M."/>
        </authorList>
    </citation>
    <scope>NUCLEOTIDE SEQUENCE [LARGE SCALE GENOMIC DNA]</scope>
    <source>
        <strain evidence="1">Khon Kaen</strain>
    </source>
</reference>
<name>A0A1S8X5N0_OPIVI</name>
<sequence>MESAQNKGSSILPREEQVSEEFVINGKRYRQTYRRKVVLERRTTRDKTTLSTQFCVLPTKAMY</sequence>
<protein>
    <submittedName>
        <fullName evidence="1">Uncharacterized protein</fullName>
    </submittedName>
</protein>
<dbReference type="AlphaFoldDB" id="A0A1S8X5N0"/>
<dbReference type="Proteomes" id="UP000243686">
    <property type="component" value="Unassembled WGS sequence"/>
</dbReference>
<accession>A0A1S8X5N0</accession>
<keyword evidence="2" id="KW-1185">Reference proteome</keyword>
<gene>
    <name evidence="1" type="ORF">X801_02125</name>
</gene>
<proteinExistence type="predicted"/>
<evidence type="ECO:0000313" key="1">
    <source>
        <dbReference type="EMBL" id="OON21976.1"/>
    </source>
</evidence>
<organism evidence="1 2">
    <name type="scientific">Opisthorchis viverrini</name>
    <name type="common">Southeast Asian liver fluke</name>
    <dbReference type="NCBI Taxonomy" id="6198"/>
    <lineage>
        <taxon>Eukaryota</taxon>
        <taxon>Metazoa</taxon>
        <taxon>Spiralia</taxon>
        <taxon>Lophotrochozoa</taxon>
        <taxon>Platyhelminthes</taxon>
        <taxon>Trematoda</taxon>
        <taxon>Digenea</taxon>
        <taxon>Opisthorchiida</taxon>
        <taxon>Opisthorchiata</taxon>
        <taxon>Opisthorchiidae</taxon>
        <taxon>Opisthorchis</taxon>
    </lineage>
</organism>